<dbReference type="RefSeq" id="WP_381250737.1">
    <property type="nucleotide sequence ID" value="NZ_JBHTBI010000005.1"/>
</dbReference>
<reference evidence="4" key="1">
    <citation type="journal article" date="2019" name="Int. J. Syst. Evol. Microbiol.">
        <title>The Global Catalogue of Microorganisms (GCM) 10K type strain sequencing project: providing services to taxonomists for standard genome sequencing and annotation.</title>
        <authorList>
            <consortium name="The Broad Institute Genomics Platform"/>
            <consortium name="The Broad Institute Genome Sequencing Center for Infectious Disease"/>
            <person name="Wu L."/>
            <person name="Ma J."/>
        </authorList>
    </citation>
    <scope>NUCLEOTIDE SEQUENCE [LARGE SCALE GENOMIC DNA]</scope>
    <source>
        <strain evidence="4">CGMCC 4.7198</strain>
    </source>
</reference>
<dbReference type="Proteomes" id="UP001596957">
    <property type="component" value="Unassembled WGS sequence"/>
</dbReference>
<dbReference type="PRINTS" id="PR01438">
    <property type="entry name" value="UNVRSLSTRESS"/>
</dbReference>
<name>A0ABW2VXH0_9ACTN</name>
<dbReference type="Pfam" id="PF00582">
    <property type="entry name" value="Usp"/>
    <property type="match status" value="2"/>
</dbReference>
<dbReference type="PANTHER" id="PTHR46553:SF3">
    <property type="entry name" value="ADENINE NUCLEOTIDE ALPHA HYDROLASES-LIKE SUPERFAMILY PROTEIN"/>
    <property type="match status" value="1"/>
</dbReference>
<comment type="caution">
    <text evidence="3">The sequence shown here is derived from an EMBL/GenBank/DDBJ whole genome shotgun (WGS) entry which is preliminary data.</text>
</comment>
<dbReference type="InterPro" id="IPR006016">
    <property type="entry name" value="UspA"/>
</dbReference>
<feature type="domain" description="UspA" evidence="2">
    <location>
        <begin position="10"/>
        <end position="149"/>
    </location>
</feature>
<evidence type="ECO:0000259" key="2">
    <source>
        <dbReference type="Pfam" id="PF00582"/>
    </source>
</evidence>
<comment type="similarity">
    <text evidence="1">Belongs to the universal stress protein A family.</text>
</comment>
<proteinExistence type="inferred from homology"/>
<dbReference type="InterPro" id="IPR006015">
    <property type="entry name" value="Universal_stress_UspA"/>
</dbReference>
<dbReference type="InterPro" id="IPR014729">
    <property type="entry name" value="Rossmann-like_a/b/a_fold"/>
</dbReference>
<protein>
    <submittedName>
        <fullName evidence="3">Universal stress protein</fullName>
    </submittedName>
</protein>
<dbReference type="PANTHER" id="PTHR46553">
    <property type="entry name" value="ADENINE NUCLEOTIDE ALPHA HYDROLASES-LIKE SUPERFAMILY PROTEIN"/>
    <property type="match status" value="1"/>
</dbReference>
<gene>
    <name evidence="3" type="ORF">ACFQZP_46310</name>
</gene>
<dbReference type="SUPFAM" id="SSF52402">
    <property type="entry name" value="Adenine nucleotide alpha hydrolases-like"/>
    <property type="match status" value="2"/>
</dbReference>
<evidence type="ECO:0000313" key="3">
    <source>
        <dbReference type="EMBL" id="MFD0288889.1"/>
    </source>
</evidence>
<organism evidence="3 4">
    <name type="scientific">Streptomyces lutosisoli</name>
    <dbReference type="NCBI Taxonomy" id="2665721"/>
    <lineage>
        <taxon>Bacteria</taxon>
        <taxon>Bacillati</taxon>
        <taxon>Actinomycetota</taxon>
        <taxon>Actinomycetes</taxon>
        <taxon>Kitasatosporales</taxon>
        <taxon>Streptomycetaceae</taxon>
        <taxon>Streptomyces</taxon>
    </lineage>
</organism>
<feature type="domain" description="UspA" evidence="2">
    <location>
        <begin position="160"/>
        <end position="290"/>
    </location>
</feature>
<keyword evidence="4" id="KW-1185">Reference proteome</keyword>
<dbReference type="EMBL" id="JBHTEC010000008">
    <property type="protein sequence ID" value="MFD0288889.1"/>
    <property type="molecule type" value="Genomic_DNA"/>
</dbReference>
<evidence type="ECO:0000256" key="1">
    <source>
        <dbReference type="ARBA" id="ARBA00008791"/>
    </source>
</evidence>
<dbReference type="Gene3D" id="3.40.50.620">
    <property type="entry name" value="HUPs"/>
    <property type="match status" value="2"/>
</dbReference>
<evidence type="ECO:0000313" key="4">
    <source>
        <dbReference type="Proteomes" id="UP001596957"/>
    </source>
</evidence>
<accession>A0ABW2VXH0</accession>
<sequence length="294" mass="31256">MGTSVDRGAVVVGLDATPSAGLALAWAVDEAACRRLSLHLVIAIDAPDLAHGSAELTSLWTSWGPAIRAAYAPVLEDARDFAVQRHPGLRVIAELANGSPADVLRERAPGSSMVVVGSRHRGVVRDLFSRERVGLPLVAPPPCPVVVVREPEHVTHEPPHLVVGVDGSAVSTEAVRFAFEEAAFHDARLIAVSAWQQPPFTSGVRADEMEKEQRRALAESTAGWAGNYPQVELRHEIIRGHPVQVLTEAAEYALALVVGSRGLGGFPGLLLGSVSQGALYHARCPLIVVPHRAD</sequence>